<reference evidence="4 5" key="1">
    <citation type="journal article" date="2014" name="Genome Announc.">
        <title>Draft genome sequences of eight enterohepatic helicobacter species isolated from both laboratory and wild rodents.</title>
        <authorList>
            <person name="Sheh A."/>
            <person name="Shen Z."/>
            <person name="Fox J.G."/>
        </authorList>
    </citation>
    <scope>NUCLEOTIDE SEQUENCE [LARGE SCALE GENOMIC DNA]</scope>
    <source>
        <strain evidence="4 5">MIT 01-6451</strain>
    </source>
</reference>
<evidence type="ECO:0000256" key="1">
    <source>
        <dbReference type="ARBA" id="ARBA00022679"/>
    </source>
</evidence>
<dbReference type="InterPro" id="IPR001296">
    <property type="entry name" value="Glyco_trans_1"/>
</dbReference>
<name>A0A4U8TLY9_9HELI</name>
<dbReference type="PANTHER" id="PTHR46401:SF2">
    <property type="entry name" value="GLYCOSYLTRANSFERASE WBBK-RELATED"/>
    <property type="match status" value="1"/>
</dbReference>
<dbReference type="SUPFAM" id="SSF53756">
    <property type="entry name" value="UDP-Glycosyltransferase/glycogen phosphorylase"/>
    <property type="match status" value="1"/>
</dbReference>
<keyword evidence="1" id="KW-0808">Transferase</keyword>
<accession>A0A4U8TLY9</accession>
<dbReference type="OrthoDB" id="9767517at2"/>
<protein>
    <submittedName>
        <fullName evidence="4">Glycosyltransferase family 1 protein</fullName>
    </submittedName>
</protein>
<keyword evidence="5" id="KW-1185">Reference proteome</keyword>
<dbReference type="AlphaFoldDB" id="A0A4U8TLY9"/>
<evidence type="ECO:0000259" key="3">
    <source>
        <dbReference type="Pfam" id="PF13439"/>
    </source>
</evidence>
<dbReference type="Gene3D" id="3.40.50.2000">
    <property type="entry name" value="Glycogen Phosphorylase B"/>
    <property type="match status" value="2"/>
</dbReference>
<feature type="domain" description="Glycosyltransferase subfamily 4-like N-terminal" evidence="3">
    <location>
        <begin position="76"/>
        <end position="167"/>
    </location>
</feature>
<evidence type="ECO:0000313" key="4">
    <source>
        <dbReference type="EMBL" id="TLE00725.1"/>
    </source>
</evidence>
<dbReference type="GO" id="GO:0016757">
    <property type="term" value="F:glycosyltransferase activity"/>
    <property type="evidence" value="ECO:0007669"/>
    <property type="project" value="InterPro"/>
</dbReference>
<dbReference type="Pfam" id="PF00534">
    <property type="entry name" value="Glycos_transf_1"/>
    <property type="match status" value="1"/>
</dbReference>
<dbReference type="Proteomes" id="UP000029707">
    <property type="component" value="Unassembled WGS sequence"/>
</dbReference>
<dbReference type="RefSeq" id="WP_138129821.1">
    <property type="nucleotide sequence ID" value="NZ_CAJUDB010000040.1"/>
</dbReference>
<evidence type="ECO:0000259" key="2">
    <source>
        <dbReference type="Pfam" id="PF00534"/>
    </source>
</evidence>
<sequence length="364" mass="42562">MRSLSPIKVLYSHDIFSIQFVGGISRYIFELYIRNKNAKIPLLYSENLYLNKFKKRAYFKGKHKFISLFNEVFERIVLKTHYFDIYHLSYYKHFAKPYNAIVVVSVYDMIHEIYAQTYFKHDTQTSTLKALNCAQADGIIAISHQTKKDLIHILHIPPHKIKVIYLGHSLKKQVSKIVLPDSYILFVGNRGGYKNFHTFVSAMNLIAQKYPYIKALCVGACFNKEETKLLNTLGLQSHFVSYEAQENELYTLYTNALCFVFPSLYEGFGIPILEAFFAHCPTIISNIEVFREIAQDCALYFDPNNHQELANHIEKLINNPQLRESLISLADKRLEHFSWEKTYSQTLNFYQELMAQKSTNRNRK</sequence>
<dbReference type="Pfam" id="PF13439">
    <property type="entry name" value="Glyco_transf_4"/>
    <property type="match status" value="1"/>
</dbReference>
<dbReference type="CDD" id="cd03809">
    <property type="entry name" value="GT4_MtfB-like"/>
    <property type="match status" value="1"/>
</dbReference>
<dbReference type="InterPro" id="IPR028098">
    <property type="entry name" value="Glyco_trans_4-like_N"/>
</dbReference>
<proteinExistence type="predicted"/>
<gene>
    <name evidence="4" type="ORF">LS65_007410</name>
</gene>
<evidence type="ECO:0000313" key="5">
    <source>
        <dbReference type="Proteomes" id="UP000029707"/>
    </source>
</evidence>
<comment type="caution">
    <text evidence="4">The sequence shown here is derived from an EMBL/GenBank/DDBJ whole genome shotgun (WGS) entry which is preliminary data.</text>
</comment>
<dbReference type="PANTHER" id="PTHR46401">
    <property type="entry name" value="GLYCOSYLTRANSFERASE WBBK-RELATED"/>
    <property type="match status" value="1"/>
</dbReference>
<dbReference type="STRING" id="425400.LS65_05460"/>
<organism evidence="4 5">
    <name type="scientific">Helicobacter japonicus</name>
    <dbReference type="NCBI Taxonomy" id="425400"/>
    <lineage>
        <taxon>Bacteria</taxon>
        <taxon>Pseudomonadati</taxon>
        <taxon>Campylobacterota</taxon>
        <taxon>Epsilonproteobacteria</taxon>
        <taxon>Campylobacterales</taxon>
        <taxon>Helicobacteraceae</taxon>
        <taxon>Helicobacter</taxon>
    </lineage>
</organism>
<feature type="domain" description="Glycosyl transferase family 1" evidence="2">
    <location>
        <begin position="172"/>
        <end position="331"/>
    </location>
</feature>
<dbReference type="GO" id="GO:0009103">
    <property type="term" value="P:lipopolysaccharide biosynthetic process"/>
    <property type="evidence" value="ECO:0007669"/>
    <property type="project" value="TreeGrafter"/>
</dbReference>
<dbReference type="EMBL" id="JRMQ02000010">
    <property type="protein sequence ID" value="TLE00725.1"/>
    <property type="molecule type" value="Genomic_DNA"/>
</dbReference>